<dbReference type="Proteomes" id="UP000198287">
    <property type="component" value="Unassembled WGS sequence"/>
</dbReference>
<reference evidence="1 2" key="1">
    <citation type="submission" date="2015-12" db="EMBL/GenBank/DDBJ databases">
        <title>The genome of Folsomia candida.</title>
        <authorList>
            <person name="Faddeeva A."/>
            <person name="Derks M.F."/>
            <person name="Anvar Y."/>
            <person name="Smit S."/>
            <person name="Van Straalen N."/>
            <person name="Roelofs D."/>
        </authorList>
    </citation>
    <scope>NUCLEOTIDE SEQUENCE [LARGE SCALE GENOMIC DNA]</scope>
    <source>
        <strain evidence="1 2">VU population</strain>
        <tissue evidence="1">Whole body</tissue>
    </source>
</reference>
<dbReference type="EMBL" id="LNIX01000003">
    <property type="protein sequence ID" value="OXA58043.1"/>
    <property type="molecule type" value="Genomic_DNA"/>
</dbReference>
<dbReference type="Gene3D" id="1.10.1410.20">
    <property type="entry name" value="2'-5'-oligoadenylate synthetase 1, domain 2"/>
    <property type="match status" value="1"/>
</dbReference>
<accession>A0A226EK06</accession>
<proteinExistence type="predicted"/>
<dbReference type="AlphaFoldDB" id="A0A226EK06"/>
<evidence type="ECO:0000313" key="2">
    <source>
        <dbReference type="Proteomes" id="UP000198287"/>
    </source>
</evidence>
<sequence length="526" mass="59705">MVGSQVDDALHNFSRSLIPKDEYVMEGQQLADKVLSLKKFTDNNITNLGLELISHWLSYHIKILAALKANSKFPIMRMIYEGRNDKYTAVMFQSLYLTVFVNINDKPDFVKILEDFEAVISTTFGINENEIQHSKCVRFVVPPSGIGGLEQSAGFVVEILPAVNLVHNPQSLNFAKVQLDEVTRKIARHPTTHAYYRNSLVEDQLGFMRQQTPFTQDLVRLAKFWYKSLFFGEYIPGGITIIELIAVCAAKRRVKSLHDAFIMFLSYLNRLDHLRCAFYTGSSGGWDNFVDTSRASIPPQVLKLTPSVNLNNVGRFILEPANPSNDFLTHVSIFHIKKFMVFARDCMDRFKIPQVSNVENSVPFIKLCNFFRPLPTKLINADQALHLNSSSADYLCGYECRTSTSKPLLNPAMIIRNPKILRSSKVARARALQNLVTAHMQFIATCVTAARFSGKCQTPVEIVDSVCQMIDRDIRGIDYHNWQTNLLKSHDDYDVTYKVPINGLDEVIKVSVRWDPRGKAGSCYKQ</sequence>
<evidence type="ECO:0000313" key="1">
    <source>
        <dbReference type="EMBL" id="OXA58043.1"/>
    </source>
</evidence>
<organism evidence="1 2">
    <name type="scientific">Folsomia candida</name>
    <name type="common">Springtail</name>
    <dbReference type="NCBI Taxonomy" id="158441"/>
    <lineage>
        <taxon>Eukaryota</taxon>
        <taxon>Metazoa</taxon>
        <taxon>Ecdysozoa</taxon>
        <taxon>Arthropoda</taxon>
        <taxon>Hexapoda</taxon>
        <taxon>Collembola</taxon>
        <taxon>Entomobryomorpha</taxon>
        <taxon>Isotomoidea</taxon>
        <taxon>Isotomidae</taxon>
        <taxon>Proisotominae</taxon>
        <taxon>Folsomia</taxon>
    </lineage>
</organism>
<name>A0A226EK06_FOLCA</name>
<dbReference type="OrthoDB" id="9978031at2759"/>
<comment type="caution">
    <text evidence="1">The sequence shown here is derived from an EMBL/GenBank/DDBJ whole genome shotgun (WGS) entry which is preliminary data.</text>
</comment>
<gene>
    <name evidence="1" type="ORF">Fcan01_07486</name>
</gene>
<protein>
    <submittedName>
        <fullName evidence="1">Uncharacterized protein</fullName>
    </submittedName>
</protein>
<keyword evidence="2" id="KW-1185">Reference proteome</keyword>